<evidence type="ECO:0000313" key="3">
    <source>
        <dbReference type="Proteomes" id="UP000257109"/>
    </source>
</evidence>
<reference evidence="2" key="1">
    <citation type="submission" date="2018-05" db="EMBL/GenBank/DDBJ databases">
        <title>Draft genome of Mucuna pruriens seed.</title>
        <authorList>
            <person name="Nnadi N.E."/>
            <person name="Vos R."/>
            <person name="Hasami M.H."/>
            <person name="Devisetty U.K."/>
            <person name="Aguiy J.C."/>
        </authorList>
    </citation>
    <scope>NUCLEOTIDE SEQUENCE [LARGE SCALE GENOMIC DNA]</scope>
    <source>
        <strain evidence="2">JCA_2017</strain>
    </source>
</reference>
<dbReference type="AlphaFoldDB" id="A0A371IF22"/>
<feature type="non-terminal residue" evidence="2">
    <location>
        <position position="1"/>
    </location>
</feature>
<gene>
    <name evidence="2" type="ORF">CR513_01480</name>
</gene>
<accession>A0A371IF22</accession>
<evidence type="ECO:0000313" key="2">
    <source>
        <dbReference type="EMBL" id="RDY13575.1"/>
    </source>
</evidence>
<comment type="caution">
    <text evidence="2">The sequence shown here is derived from an EMBL/GenBank/DDBJ whole genome shotgun (WGS) entry which is preliminary data.</text>
</comment>
<sequence>MGIPVCEGSLDSCPLSSTDPTPDPLPSSPSHDSNIGWLIALWKALDHLGWQQAMIVEMQAMKQSGT</sequence>
<organism evidence="2 3">
    <name type="scientific">Mucuna pruriens</name>
    <name type="common">Velvet bean</name>
    <name type="synonym">Dolichos pruriens</name>
    <dbReference type="NCBI Taxonomy" id="157652"/>
    <lineage>
        <taxon>Eukaryota</taxon>
        <taxon>Viridiplantae</taxon>
        <taxon>Streptophyta</taxon>
        <taxon>Embryophyta</taxon>
        <taxon>Tracheophyta</taxon>
        <taxon>Spermatophyta</taxon>
        <taxon>Magnoliopsida</taxon>
        <taxon>eudicotyledons</taxon>
        <taxon>Gunneridae</taxon>
        <taxon>Pentapetalae</taxon>
        <taxon>rosids</taxon>
        <taxon>fabids</taxon>
        <taxon>Fabales</taxon>
        <taxon>Fabaceae</taxon>
        <taxon>Papilionoideae</taxon>
        <taxon>50 kb inversion clade</taxon>
        <taxon>NPAAA clade</taxon>
        <taxon>indigoferoid/millettioid clade</taxon>
        <taxon>Phaseoleae</taxon>
        <taxon>Mucuna</taxon>
    </lineage>
</organism>
<evidence type="ECO:0000256" key="1">
    <source>
        <dbReference type="SAM" id="MobiDB-lite"/>
    </source>
</evidence>
<name>A0A371IF22_MUCPR</name>
<feature type="region of interest" description="Disordered" evidence="1">
    <location>
        <begin position="1"/>
        <end position="30"/>
    </location>
</feature>
<dbReference type="EMBL" id="QJKJ01000252">
    <property type="protein sequence ID" value="RDY13575.1"/>
    <property type="molecule type" value="Genomic_DNA"/>
</dbReference>
<protein>
    <submittedName>
        <fullName evidence="2">Uncharacterized protein</fullName>
    </submittedName>
</protein>
<keyword evidence="3" id="KW-1185">Reference proteome</keyword>
<dbReference type="Proteomes" id="UP000257109">
    <property type="component" value="Unassembled WGS sequence"/>
</dbReference>
<proteinExistence type="predicted"/>
<feature type="compositionally biased region" description="Low complexity" evidence="1">
    <location>
        <begin position="11"/>
        <end position="20"/>
    </location>
</feature>